<dbReference type="EMBL" id="JABCJF010000010">
    <property type="protein sequence ID" value="NMR35683.1"/>
    <property type="molecule type" value="Genomic_DNA"/>
</dbReference>
<gene>
    <name evidence="1" type="ORF">HIO71_16010</name>
</gene>
<dbReference type="Proteomes" id="UP000548067">
    <property type="component" value="Unassembled WGS sequence"/>
</dbReference>
<organism evidence="1 2">
    <name type="scientific">Chryseobacterium aquaticum</name>
    <dbReference type="NCBI Taxonomy" id="452084"/>
    <lineage>
        <taxon>Bacteria</taxon>
        <taxon>Pseudomonadati</taxon>
        <taxon>Bacteroidota</taxon>
        <taxon>Flavobacteriia</taxon>
        <taxon>Flavobacteriales</taxon>
        <taxon>Weeksellaceae</taxon>
        <taxon>Chryseobacterium group</taxon>
        <taxon>Chryseobacterium</taxon>
    </lineage>
</organism>
<evidence type="ECO:0000313" key="1">
    <source>
        <dbReference type="EMBL" id="NMR35683.1"/>
    </source>
</evidence>
<sequence>MNQISIDYDTLTNRVKFKGDTLAYDELFYHLMDSDEISRTDTLMYYSRIMAEKYNNEKAFLDYFKAFCEKNNIYIDYPHYNRLDLSRLPVNSKKEAENWLHKMLDKKIITEEQFNSVKR</sequence>
<reference evidence="1 2" key="1">
    <citation type="submission" date="2020-04" db="EMBL/GenBank/DDBJ databases">
        <title>Genome analysis and antimicrobial resistance characteristics of Chryseobacterium aquaticum isolated from farmed salmonids.</title>
        <authorList>
            <person name="Saticioglu I.B."/>
            <person name="Duman M."/>
            <person name="Altun S."/>
        </authorList>
    </citation>
    <scope>NUCLEOTIDE SEQUENCE [LARGE SCALE GENOMIC DNA]</scope>
    <source>
        <strain evidence="1 2">C-174</strain>
    </source>
</reference>
<comment type="caution">
    <text evidence="1">The sequence shown here is derived from an EMBL/GenBank/DDBJ whole genome shotgun (WGS) entry which is preliminary data.</text>
</comment>
<proteinExistence type="predicted"/>
<name>A0A848NDU7_9FLAO</name>
<accession>A0A848NDU7</accession>
<dbReference type="AlphaFoldDB" id="A0A848NDU7"/>
<protein>
    <submittedName>
        <fullName evidence="1">Uncharacterized protein</fullName>
    </submittedName>
</protein>
<dbReference type="RefSeq" id="WP_169322202.1">
    <property type="nucleotide sequence ID" value="NZ_JABCJF010000010.1"/>
</dbReference>
<evidence type="ECO:0000313" key="2">
    <source>
        <dbReference type="Proteomes" id="UP000548067"/>
    </source>
</evidence>